<dbReference type="Gene3D" id="2.130.10.10">
    <property type="entry name" value="YVTN repeat-like/Quinoprotein amine dehydrogenase"/>
    <property type="match status" value="1"/>
</dbReference>
<dbReference type="AlphaFoldDB" id="A0A9D2I7Z9"/>
<comment type="caution">
    <text evidence="1">The sequence shown here is derived from an EMBL/GenBank/DDBJ whole genome shotgun (WGS) entry which is preliminary data.</text>
</comment>
<reference evidence="1" key="1">
    <citation type="journal article" date="2021" name="PeerJ">
        <title>Extensive microbial diversity within the chicken gut microbiome revealed by metagenomics and culture.</title>
        <authorList>
            <person name="Gilroy R."/>
            <person name="Ravi A."/>
            <person name="Getino M."/>
            <person name="Pursley I."/>
            <person name="Horton D.L."/>
            <person name="Alikhan N.F."/>
            <person name="Baker D."/>
            <person name="Gharbi K."/>
            <person name="Hall N."/>
            <person name="Watson M."/>
            <person name="Adriaenssens E.M."/>
            <person name="Foster-Nyarko E."/>
            <person name="Jarju S."/>
            <person name="Secka A."/>
            <person name="Antonio M."/>
            <person name="Oren A."/>
            <person name="Chaudhuri R.R."/>
            <person name="La Ragione R."/>
            <person name="Hildebrand F."/>
            <person name="Pallen M.J."/>
        </authorList>
    </citation>
    <scope>NUCLEOTIDE SEQUENCE</scope>
    <source>
        <strain evidence="1">CHK179-7159</strain>
    </source>
</reference>
<proteinExistence type="predicted"/>
<name>A0A9D2I7Z9_9FIRM</name>
<reference evidence="1" key="2">
    <citation type="submission" date="2021-04" db="EMBL/GenBank/DDBJ databases">
        <authorList>
            <person name="Gilroy R."/>
        </authorList>
    </citation>
    <scope>NUCLEOTIDE SEQUENCE</scope>
    <source>
        <strain evidence="1">CHK179-7159</strain>
    </source>
</reference>
<protein>
    <recommendedName>
        <fullName evidence="3">Oligogalacturonide lyase</fullName>
    </recommendedName>
</protein>
<accession>A0A9D2I7Z9</accession>
<dbReference type="Proteomes" id="UP000886858">
    <property type="component" value="Unassembled WGS sequence"/>
</dbReference>
<evidence type="ECO:0000313" key="2">
    <source>
        <dbReference type="Proteomes" id="UP000886858"/>
    </source>
</evidence>
<organism evidence="1 2">
    <name type="scientific">Candidatus Eisenbergiella merdipullorum</name>
    <dbReference type="NCBI Taxonomy" id="2838553"/>
    <lineage>
        <taxon>Bacteria</taxon>
        <taxon>Bacillati</taxon>
        <taxon>Bacillota</taxon>
        <taxon>Clostridia</taxon>
        <taxon>Lachnospirales</taxon>
        <taxon>Lachnospiraceae</taxon>
        <taxon>Eisenbergiella</taxon>
    </lineage>
</organism>
<evidence type="ECO:0008006" key="3">
    <source>
        <dbReference type="Google" id="ProtNLM"/>
    </source>
</evidence>
<sequence length="396" mass="44808">MMYTPYRSKHFTTYVDPESKVRIAVLSTHIAPIQQGFYFINSCISDDGRYLWFYCAYPPAAGHCVAVLDFLTDEIHYFPETRGGGWLVDHRTGNLYWGCSQGIYMRTPHPEDSPILIARLPEKCRKAGTSGAGTHLTFTSDHKELLADIQTPFGSMIGTFEIESGKFTEWYQTSPGIPYNHAQMNPVDKDMCMCAHEYTYDPKAGDYVPPALVDGIYPRLQIITRDGKRRMLKPCGNYATHEWWASNGKSIYYCNGSYEENGETISIVARDTLDGSDPSIICRVKVPGGNGTWHAHCTADEKYFVIDGSYPDGELSWWRGCASLVHFYNTETGKLFKFLTRNPVVEGWTPEYPSTYHIDPHPRFVLGDTMVCFTTTVYGRVDVAFVSVDQLIEATR</sequence>
<dbReference type="SUPFAM" id="SSF82171">
    <property type="entry name" value="DPP6 N-terminal domain-like"/>
    <property type="match status" value="1"/>
</dbReference>
<dbReference type="InterPro" id="IPR015943">
    <property type="entry name" value="WD40/YVTN_repeat-like_dom_sf"/>
</dbReference>
<evidence type="ECO:0000313" key="1">
    <source>
        <dbReference type="EMBL" id="HJA93319.1"/>
    </source>
</evidence>
<gene>
    <name evidence="1" type="ORF">H9717_09455</name>
</gene>
<dbReference type="EMBL" id="DWYY01000102">
    <property type="protein sequence ID" value="HJA93319.1"/>
    <property type="molecule type" value="Genomic_DNA"/>
</dbReference>